<reference evidence="4 5" key="2">
    <citation type="submission" date="2014-03" db="EMBL/GenBank/DDBJ databases">
        <title>Draft Genome Sequences of Four Burkholderia Strains.</title>
        <authorList>
            <person name="Liu X.Y."/>
            <person name="Li C.X."/>
            <person name="Xu J.H."/>
        </authorList>
    </citation>
    <scope>NUCLEOTIDE SEQUENCE [LARGE SCALE GENOMIC DNA]</scope>
    <source>
        <strain evidence="4 5">R27</strain>
    </source>
</reference>
<comment type="caution">
    <text evidence="4">The sequence shown here is derived from an EMBL/GenBank/DDBJ whole genome shotgun (WGS) entry which is preliminary data.</text>
</comment>
<dbReference type="PANTHER" id="PTHR33371">
    <property type="entry name" value="INTERMEMBRANE PHOSPHOLIPID TRANSPORT SYSTEM BINDING PROTEIN MLAD-RELATED"/>
    <property type="match status" value="1"/>
</dbReference>
<keyword evidence="1" id="KW-0812">Transmembrane</keyword>
<evidence type="ECO:0000313" key="6">
    <source>
        <dbReference type="Proteomes" id="UP000597138"/>
    </source>
</evidence>
<dbReference type="OrthoDB" id="9788420at2"/>
<feature type="domain" description="Mce/MlaD" evidence="2">
    <location>
        <begin position="38"/>
        <end position="116"/>
    </location>
</feature>
<dbReference type="Pfam" id="PF02470">
    <property type="entry name" value="MlaD"/>
    <property type="match status" value="1"/>
</dbReference>
<evidence type="ECO:0000313" key="3">
    <source>
        <dbReference type="EMBL" id="GGD95638.1"/>
    </source>
</evidence>
<feature type="transmembrane region" description="Helical" evidence="1">
    <location>
        <begin position="6"/>
        <end position="26"/>
    </location>
</feature>
<reference evidence="6" key="3">
    <citation type="journal article" date="2019" name="Int. J. Syst. Evol. Microbiol.">
        <title>The Global Catalogue of Microorganisms (GCM) 10K type strain sequencing project: providing services to taxonomists for standard genome sequencing and annotation.</title>
        <authorList>
            <consortium name="The Broad Institute Genomics Platform"/>
            <consortium name="The Broad Institute Genome Sequencing Center for Infectious Disease"/>
            <person name="Wu L."/>
            <person name="Ma J."/>
        </authorList>
    </citation>
    <scope>NUCLEOTIDE SEQUENCE [LARGE SCALE GENOMIC DNA]</scope>
    <source>
        <strain evidence="6">CGMCC 1.11013</strain>
    </source>
</reference>
<keyword evidence="6" id="KW-1185">Reference proteome</keyword>
<dbReference type="NCBIfam" id="TIGR04430">
    <property type="entry name" value="OM_asym_MlaD"/>
    <property type="match status" value="1"/>
</dbReference>
<dbReference type="InterPro" id="IPR052336">
    <property type="entry name" value="MlaD_Phospholipid_Transporter"/>
</dbReference>
<gene>
    <name evidence="4" type="ORF">BG57_13405</name>
    <name evidence="3" type="ORF">GCM10010985_57810</name>
</gene>
<accession>A0A069P1I7</accession>
<sequence length="187" mass="19321">MKKTALDFWVGLFVVLGFVALLFLALKAGNMSSLSFQQTYAVRLKFDNIGGLKPRAPVKSAGVTVGRVGSIGFDGNTYQAVVTIDIDKQYQFPKDSSAKILTSGLLGEQYIGLEPGGDDQMLKNGDTLTMTQSAVVLENLIGQFLYNKAADSGASKAATPAAPAPAFPGAASAMGAAPAPAASDAAQ</sequence>
<name>A0A069P1I7_9BURK</name>
<reference evidence="3" key="1">
    <citation type="journal article" date="2014" name="Int. J. Syst. Evol. Microbiol.">
        <title>Complete genome of a new Firmicutes species belonging to the dominant human colonic microbiota ('Ruminococcus bicirculans') reveals two chromosomes and a selective capacity to utilize plant glucans.</title>
        <authorList>
            <consortium name="NISC Comparative Sequencing Program"/>
            <person name="Wegmann U."/>
            <person name="Louis P."/>
            <person name="Goesmann A."/>
            <person name="Henrissat B."/>
            <person name="Duncan S.H."/>
            <person name="Flint H.J."/>
        </authorList>
    </citation>
    <scope>NUCLEOTIDE SEQUENCE</scope>
    <source>
        <strain evidence="3">CGMCC 1.11013</strain>
    </source>
</reference>
<organism evidence="4 5">
    <name type="scientific">Caballeronia grimmiae</name>
    <dbReference type="NCBI Taxonomy" id="1071679"/>
    <lineage>
        <taxon>Bacteria</taxon>
        <taxon>Pseudomonadati</taxon>
        <taxon>Pseudomonadota</taxon>
        <taxon>Betaproteobacteria</taxon>
        <taxon>Burkholderiales</taxon>
        <taxon>Burkholderiaceae</taxon>
        <taxon>Caballeronia</taxon>
    </lineage>
</organism>
<dbReference type="GO" id="GO:0005548">
    <property type="term" value="F:phospholipid transporter activity"/>
    <property type="evidence" value="ECO:0007669"/>
    <property type="project" value="TreeGrafter"/>
</dbReference>
<keyword evidence="1" id="KW-0472">Membrane</keyword>
<keyword evidence="1" id="KW-1133">Transmembrane helix</keyword>
<dbReference type="Proteomes" id="UP000597138">
    <property type="component" value="Unassembled WGS sequence"/>
</dbReference>
<reference evidence="3" key="4">
    <citation type="submission" date="2024-05" db="EMBL/GenBank/DDBJ databases">
        <authorList>
            <person name="Sun Q."/>
            <person name="Zhou Y."/>
        </authorList>
    </citation>
    <scope>NUCLEOTIDE SEQUENCE</scope>
    <source>
        <strain evidence="3">CGMCC 1.11013</strain>
    </source>
</reference>
<dbReference type="Proteomes" id="UP000027439">
    <property type="component" value="Unassembled WGS sequence"/>
</dbReference>
<dbReference type="InterPro" id="IPR030970">
    <property type="entry name" value="ABC_MlaD"/>
</dbReference>
<dbReference type="STRING" id="1071679.BG57_13405"/>
<evidence type="ECO:0000313" key="5">
    <source>
        <dbReference type="Proteomes" id="UP000027439"/>
    </source>
</evidence>
<evidence type="ECO:0000256" key="1">
    <source>
        <dbReference type="SAM" id="Phobius"/>
    </source>
</evidence>
<evidence type="ECO:0000259" key="2">
    <source>
        <dbReference type="Pfam" id="PF02470"/>
    </source>
</evidence>
<dbReference type="EMBL" id="JFHE01000023">
    <property type="protein sequence ID" value="KDR31181.1"/>
    <property type="molecule type" value="Genomic_DNA"/>
</dbReference>
<protein>
    <submittedName>
        <fullName evidence="4">ABC transporter substrate-binding protein</fullName>
    </submittedName>
    <submittedName>
        <fullName evidence="3">Outer membrane lipid asymmetry maintenance protein MlaD</fullName>
    </submittedName>
</protein>
<proteinExistence type="predicted"/>
<dbReference type="GO" id="GO:0005543">
    <property type="term" value="F:phospholipid binding"/>
    <property type="evidence" value="ECO:0007669"/>
    <property type="project" value="TreeGrafter"/>
</dbReference>
<dbReference type="InterPro" id="IPR003399">
    <property type="entry name" value="Mce/MlaD"/>
</dbReference>
<dbReference type="eggNOG" id="COG1463">
    <property type="taxonomic scope" value="Bacteria"/>
</dbReference>
<evidence type="ECO:0000313" key="4">
    <source>
        <dbReference type="EMBL" id="KDR31181.1"/>
    </source>
</evidence>
<dbReference type="AlphaFoldDB" id="A0A069P1I7"/>
<dbReference type="EMBL" id="BMEG01000015">
    <property type="protein sequence ID" value="GGD95638.1"/>
    <property type="molecule type" value="Genomic_DNA"/>
</dbReference>
<dbReference type="RefSeq" id="WP_035967669.1">
    <property type="nucleotide sequence ID" value="NZ_BMEG01000015.1"/>
</dbReference>
<dbReference type="PANTHER" id="PTHR33371:SF4">
    <property type="entry name" value="INTERMEMBRANE PHOSPHOLIPID TRANSPORT SYSTEM BINDING PROTEIN MLAD"/>
    <property type="match status" value="1"/>
</dbReference>